<sequence>MTNTTPGHVEELKTLSRVSQPNPHFQLPEVSDELRAERSGAAKQISTDEVIGLVCDLVEPSATEFLTWVLLAQHVAENQRFNQDVAVELVPLQEAYQNTAAIIEEYHDIQDQHRLEKYPERRIYYATKAADKIQTDFLAAIGYKAPEGFEENVIPVATTFHLSAVDMARLLDMARDRNGGIDKKMLYDLLAQETPYTDELTMTPVVHESVGEVRKGMQRYCGGGVNREQISKGLGLAETVLANATKDVLVPTNQATEVINTMVALVRILAEKEDNFVVLQHAQGMVFESKATVIKSIRAVQDALIEGKGKWNPKIEFQDANRVLEYLRATVAVNKSLKDLGARMNEQVESYATEADLTGDDRTEHIVRFVTAPQNRKYFDVVYFTDQAVQEKWERVVSQFDHLGDTRDAVTRKVVELAKATLSPTV</sequence>
<gene>
    <name evidence="1" type="ORF">COX64_03610</name>
</gene>
<protein>
    <submittedName>
        <fullName evidence="1">Uncharacterized protein</fullName>
    </submittedName>
</protein>
<organism evidence="1 2">
    <name type="scientific">Candidatus Dojkabacteria bacterium CG_4_10_14_0_2_um_filter_Dojkabacteria_WS6_41_15</name>
    <dbReference type="NCBI Taxonomy" id="2014249"/>
    <lineage>
        <taxon>Bacteria</taxon>
        <taxon>Candidatus Dojkabacteria</taxon>
    </lineage>
</organism>
<dbReference type="AlphaFoldDB" id="A0A2M7W1C8"/>
<dbReference type="Proteomes" id="UP000228952">
    <property type="component" value="Unassembled WGS sequence"/>
</dbReference>
<accession>A0A2M7W1C8</accession>
<dbReference type="EMBL" id="PFQB01000093">
    <property type="protein sequence ID" value="PJA13215.1"/>
    <property type="molecule type" value="Genomic_DNA"/>
</dbReference>
<evidence type="ECO:0000313" key="2">
    <source>
        <dbReference type="Proteomes" id="UP000228952"/>
    </source>
</evidence>
<comment type="caution">
    <text evidence="1">The sequence shown here is derived from an EMBL/GenBank/DDBJ whole genome shotgun (WGS) entry which is preliminary data.</text>
</comment>
<proteinExistence type="predicted"/>
<reference evidence="2" key="1">
    <citation type="submission" date="2017-09" db="EMBL/GenBank/DDBJ databases">
        <title>Depth-based differentiation of microbial function through sediment-hosted aquifers and enrichment of novel symbionts in the deep terrestrial subsurface.</title>
        <authorList>
            <person name="Probst A.J."/>
            <person name="Ladd B."/>
            <person name="Jarett J.K."/>
            <person name="Geller-Mcgrath D.E."/>
            <person name="Sieber C.M.K."/>
            <person name="Emerson J.B."/>
            <person name="Anantharaman K."/>
            <person name="Thomas B.C."/>
            <person name="Malmstrom R."/>
            <person name="Stieglmeier M."/>
            <person name="Klingl A."/>
            <person name="Woyke T."/>
            <person name="Ryan C.M."/>
            <person name="Banfield J.F."/>
        </authorList>
    </citation>
    <scope>NUCLEOTIDE SEQUENCE [LARGE SCALE GENOMIC DNA]</scope>
</reference>
<evidence type="ECO:0000313" key="1">
    <source>
        <dbReference type="EMBL" id="PJA13215.1"/>
    </source>
</evidence>
<name>A0A2M7W1C8_9BACT</name>